<protein>
    <submittedName>
        <fullName evidence="1">Uncharacterized protein</fullName>
    </submittedName>
</protein>
<proteinExistence type="predicted"/>
<evidence type="ECO:0000313" key="1">
    <source>
        <dbReference type="EMBL" id="KAK3509003.1"/>
    </source>
</evidence>
<sequence>MKIMGSVTESPEERADKPAVECACQSRCGGGGSWKAFAGLLALSLALHLVTLVCYVELRSEVEREIRVQKTGNGIEGPPVPARGAGEVHEQLFSLASSSAILTGQLLSYSHWPAPQLFSLASSSAILTGQLLSYSHWSAPQLFSLVSSSAILTGQLLSYSHWPAPQLFSLVSSSAILTGHSPNRNGEAPSYFPGRPRYLLVSSSVLLVKGPNFSPPQLFSLASSSAILTGQLLSYSHWPAPQLFSLASSSAILTGQLLSYSEVELRVGRQTKERIILRSKRSGTVFCVCVCVCVCV</sequence>
<organism evidence="1 2">
    <name type="scientific">Hemibagrus guttatus</name>
    <dbReference type="NCBI Taxonomy" id="175788"/>
    <lineage>
        <taxon>Eukaryota</taxon>
        <taxon>Metazoa</taxon>
        <taxon>Chordata</taxon>
        <taxon>Craniata</taxon>
        <taxon>Vertebrata</taxon>
        <taxon>Euteleostomi</taxon>
        <taxon>Actinopterygii</taxon>
        <taxon>Neopterygii</taxon>
        <taxon>Teleostei</taxon>
        <taxon>Ostariophysi</taxon>
        <taxon>Siluriformes</taxon>
        <taxon>Bagridae</taxon>
        <taxon>Hemibagrus</taxon>
    </lineage>
</organism>
<gene>
    <name evidence="1" type="ORF">QTP70_017144</name>
</gene>
<dbReference type="Proteomes" id="UP001274896">
    <property type="component" value="Unassembled WGS sequence"/>
</dbReference>
<evidence type="ECO:0000313" key="2">
    <source>
        <dbReference type="Proteomes" id="UP001274896"/>
    </source>
</evidence>
<dbReference type="EMBL" id="JAUCMX010000027">
    <property type="protein sequence ID" value="KAK3509003.1"/>
    <property type="molecule type" value="Genomic_DNA"/>
</dbReference>
<accession>A0AAE0PXB2</accession>
<reference evidence="1" key="1">
    <citation type="submission" date="2023-06" db="EMBL/GenBank/DDBJ databases">
        <title>Male Hemibagrus guttatus genome.</title>
        <authorList>
            <person name="Bian C."/>
        </authorList>
    </citation>
    <scope>NUCLEOTIDE SEQUENCE</scope>
    <source>
        <strain evidence="1">Male_cb2023</strain>
        <tissue evidence="1">Muscle</tissue>
    </source>
</reference>
<keyword evidence="2" id="KW-1185">Reference proteome</keyword>
<comment type="caution">
    <text evidence="1">The sequence shown here is derived from an EMBL/GenBank/DDBJ whole genome shotgun (WGS) entry which is preliminary data.</text>
</comment>
<dbReference type="AlphaFoldDB" id="A0AAE0PXB2"/>
<name>A0AAE0PXB2_9TELE</name>